<reference evidence="2 3" key="1">
    <citation type="journal article" date="2016" name="Mol. Biol. Evol.">
        <title>Comparative Genomics of Early-Diverging Mushroom-Forming Fungi Provides Insights into the Origins of Lignocellulose Decay Capabilities.</title>
        <authorList>
            <person name="Nagy L.G."/>
            <person name="Riley R."/>
            <person name="Tritt A."/>
            <person name="Adam C."/>
            <person name="Daum C."/>
            <person name="Floudas D."/>
            <person name="Sun H."/>
            <person name="Yadav J.S."/>
            <person name="Pangilinan J."/>
            <person name="Larsson K.H."/>
            <person name="Matsuura K."/>
            <person name="Barry K."/>
            <person name="Labutti K."/>
            <person name="Kuo R."/>
            <person name="Ohm R.A."/>
            <person name="Bhattacharya S.S."/>
            <person name="Shirouzu T."/>
            <person name="Yoshinaga Y."/>
            <person name="Martin F.M."/>
            <person name="Grigoriev I.V."/>
            <person name="Hibbett D.S."/>
        </authorList>
    </citation>
    <scope>NUCLEOTIDE SEQUENCE [LARGE SCALE GENOMIC DNA]</scope>
    <source>
        <strain evidence="2 3">HHB14362 ss-1</strain>
    </source>
</reference>
<evidence type="ECO:0000313" key="2">
    <source>
        <dbReference type="EMBL" id="KZT26789.1"/>
    </source>
</evidence>
<organism evidence="2 3">
    <name type="scientific">Neolentinus lepideus HHB14362 ss-1</name>
    <dbReference type="NCBI Taxonomy" id="1314782"/>
    <lineage>
        <taxon>Eukaryota</taxon>
        <taxon>Fungi</taxon>
        <taxon>Dikarya</taxon>
        <taxon>Basidiomycota</taxon>
        <taxon>Agaricomycotina</taxon>
        <taxon>Agaricomycetes</taxon>
        <taxon>Gloeophyllales</taxon>
        <taxon>Gloeophyllaceae</taxon>
        <taxon>Neolentinus</taxon>
    </lineage>
</organism>
<feature type="region of interest" description="Disordered" evidence="1">
    <location>
        <begin position="62"/>
        <end position="83"/>
    </location>
</feature>
<dbReference type="InParanoid" id="A0A165TK57"/>
<accession>A0A165TK57</accession>
<dbReference type="Proteomes" id="UP000076761">
    <property type="component" value="Unassembled WGS sequence"/>
</dbReference>
<feature type="compositionally biased region" description="Basic and acidic residues" evidence="1">
    <location>
        <begin position="165"/>
        <end position="177"/>
    </location>
</feature>
<dbReference type="AlphaFoldDB" id="A0A165TK57"/>
<dbReference type="EMBL" id="KV425565">
    <property type="protein sequence ID" value="KZT26789.1"/>
    <property type="molecule type" value="Genomic_DNA"/>
</dbReference>
<feature type="compositionally biased region" description="Gly residues" evidence="1">
    <location>
        <begin position="62"/>
        <end position="80"/>
    </location>
</feature>
<proteinExistence type="predicted"/>
<sequence>MDILAWLPPPRSGPSLHPHNQSVHHLVGGSSSCCVGTSAGESGEIGEIGSGARFATGVPARGGGAFGSGRPRGSGGGGGLPDEARRFGASSLVTSVFSTAGVGGTELMMAKVWCASSKGEIGVRTGLAKGFSDSAEKSWMEGLGEFATDRLGLASLMSLRATPSSDERPRRTFEQRTTHQMRGGSTSTAVWRSIHVCHTASLNLRSFAQPLAQHIPGPTNSCPQKMFYYVVSLRSKKPWPDVPTSLSLAKPGLEQHYAAGCGRHIRITTFFNFLATRT</sequence>
<protein>
    <submittedName>
        <fullName evidence="2">Uncharacterized protein</fullName>
    </submittedName>
</protein>
<keyword evidence="3" id="KW-1185">Reference proteome</keyword>
<evidence type="ECO:0000313" key="3">
    <source>
        <dbReference type="Proteomes" id="UP000076761"/>
    </source>
</evidence>
<feature type="region of interest" description="Disordered" evidence="1">
    <location>
        <begin position="161"/>
        <end position="184"/>
    </location>
</feature>
<name>A0A165TK57_9AGAM</name>
<evidence type="ECO:0000256" key="1">
    <source>
        <dbReference type="SAM" id="MobiDB-lite"/>
    </source>
</evidence>
<gene>
    <name evidence="2" type="ORF">NEOLEDRAFT_208984</name>
</gene>